<dbReference type="STRING" id="2769.R7Q587"/>
<dbReference type="Pfam" id="PF07082">
    <property type="entry name" value="DUF1350"/>
    <property type="match status" value="1"/>
</dbReference>
<dbReference type="KEGG" id="ccp:CHC_T00001482001"/>
<reference evidence="3" key="1">
    <citation type="journal article" date="2013" name="Proc. Natl. Acad. Sci. U.S.A.">
        <title>Genome structure and metabolic features in the red seaweed Chondrus crispus shed light on evolution of the Archaeplastida.</title>
        <authorList>
            <person name="Collen J."/>
            <person name="Porcel B."/>
            <person name="Carre W."/>
            <person name="Ball S.G."/>
            <person name="Chaparro C."/>
            <person name="Tonon T."/>
            <person name="Barbeyron T."/>
            <person name="Michel G."/>
            <person name="Noel B."/>
            <person name="Valentin K."/>
            <person name="Elias M."/>
            <person name="Artiguenave F."/>
            <person name="Arun A."/>
            <person name="Aury J.M."/>
            <person name="Barbosa-Neto J.F."/>
            <person name="Bothwell J.H."/>
            <person name="Bouget F.Y."/>
            <person name="Brillet L."/>
            <person name="Cabello-Hurtado F."/>
            <person name="Capella-Gutierrez S."/>
            <person name="Charrier B."/>
            <person name="Cladiere L."/>
            <person name="Cock J.M."/>
            <person name="Coelho S.M."/>
            <person name="Colleoni C."/>
            <person name="Czjzek M."/>
            <person name="Da Silva C."/>
            <person name="Delage L."/>
            <person name="Denoeud F."/>
            <person name="Deschamps P."/>
            <person name="Dittami S.M."/>
            <person name="Gabaldon T."/>
            <person name="Gachon C.M."/>
            <person name="Groisillier A."/>
            <person name="Herve C."/>
            <person name="Jabbari K."/>
            <person name="Katinka M."/>
            <person name="Kloareg B."/>
            <person name="Kowalczyk N."/>
            <person name="Labadie K."/>
            <person name="Leblanc C."/>
            <person name="Lopez P.J."/>
            <person name="McLachlan D.H."/>
            <person name="Meslet-Cladiere L."/>
            <person name="Moustafa A."/>
            <person name="Nehr Z."/>
            <person name="Nyvall Collen P."/>
            <person name="Panaud O."/>
            <person name="Partensky F."/>
            <person name="Poulain J."/>
            <person name="Rensing S.A."/>
            <person name="Rousvoal S."/>
            <person name="Samson G."/>
            <person name="Symeonidi A."/>
            <person name="Weissenbach J."/>
            <person name="Zambounis A."/>
            <person name="Wincker P."/>
            <person name="Boyen C."/>
        </authorList>
    </citation>
    <scope>NUCLEOTIDE SEQUENCE [LARGE SCALE GENOMIC DNA]</scope>
    <source>
        <strain evidence="3">cv. Stackhouse</strain>
    </source>
</reference>
<dbReference type="Proteomes" id="UP000012073">
    <property type="component" value="Unassembled WGS sequence"/>
</dbReference>
<gene>
    <name evidence="2" type="ORF">CHC_T00001482001</name>
</gene>
<evidence type="ECO:0000256" key="1">
    <source>
        <dbReference type="SAM" id="MobiDB-lite"/>
    </source>
</evidence>
<sequence>MVTSCINSAFVNNCTIGISTERRPGSQHHQRSSRRRPPSRIQVSNSAAAPRPYSSSPSDQKAASASANVNTPPPPNADEPVWETLAGCQVVTVPSATRPVAVVRFTGGFAAGIAPRALYGRFLEEIARRGNVAIVAAPVNPSFDHLALAADASEKLGDATRELVGRWDVPWIPTFGMGHSLGAKVQLLANCDEDARQALGPTVANLFLAFNNYTAKQSIPMWDAIQSAIGEESTAKSIKELSKVADFLRSLDLSGLADSRSADSVNQASDVLKKVGDTMKSFASSTTDEFTPTPDETLQLVRSRYNVPENLLISFSRDTLSQNEALEDVLCTRFGARSAVIRKLEGTHVTPLTPNLGTGEAPDFAGVGIPGLNDQVRKAAGGVSTELNATVAVVVAFLRLHLEVLAEKRMLP</sequence>
<dbReference type="PhylomeDB" id="R7Q587"/>
<dbReference type="PANTHER" id="PTHR34127">
    <property type="entry name" value="OS04G0405600 PROTEIN"/>
    <property type="match status" value="1"/>
</dbReference>
<evidence type="ECO:0000313" key="3">
    <source>
        <dbReference type="Proteomes" id="UP000012073"/>
    </source>
</evidence>
<accession>R7Q587</accession>
<feature type="region of interest" description="Disordered" evidence="1">
    <location>
        <begin position="19"/>
        <end position="81"/>
    </location>
</feature>
<name>R7Q587_CHOCR</name>
<dbReference type="InterPro" id="IPR010765">
    <property type="entry name" value="DUF1350"/>
</dbReference>
<proteinExistence type="predicted"/>
<feature type="compositionally biased region" description="Basic residues" evidence="1">
    <location>
        <begin position="25"/>
        <end position="38"/>
    </location>
</feature>
<organism evidence="2 3">
    <name type="scientific">Chondrus crispus</name>
    <name type="common">Carrageen Irish moss</name>
    <name type="synonym">Polymorpha crispa</name>
    <dbReference type="NCBI Taxonomy" id="2769"/>
    <lineage>
        <taxon>Eukaryota</taxon>
        <taxon>Rhodophyta</taxon>
        <taxon>Florideophyceae</taxon>
        <taxon>Rhodymeniophycidae</taxon>
        <taxon>Gigartinales</taxon>
        <taxon>Gigartinaceae</taxon>
        <taxon>Chondrus</taxon>
    </lineage>
</organism>
<dbReference type="OrthoDB" id="3980at2759"/>
<keyword evidence="3" id="KW-1185">Reference proteome</keyword>
<evidence type="ECO:0000313" key="2">
    <source>
        <dbReference type="EMBL" id="CDF32516.1"/>
    </source>
</evidence>
<dbReference type="EMBL" id="HG001512">
    <property type="protein sequence ID" value="CDF32516.1"/>
    <property type="molecule type" value="Genomic_DNA"/>
</dbReference>
<dbReference type="RefSeq" id="XP_005712181.1">
    <property type="nucleotide sequence ID" value="XM_005712124.1"/>
</dbReference>
<feature type="compositionally biased region" description="Low complexity" evidence="1">
    <location>
        <begin position="44"/>
        <end position="58"/>
    </location>
</feature>
<dbReference type="Gramene" id="CDF32516">
    <property type="protein sequence ID" value="CDF32516"/>
    <property type="gene ID" value="CHC_T00001482001"/>
</dbReference>
<dbReference type="GeneID" id="17319928"/>
<dbReference type="OMA" id="DTICESE"/>
<dbReference type="AlphaFoldDB" id="R7Q587"/>
<dbReference type="PANTHER" id="PTHR34127:SF1">
    <property type="entry name" value="OS04G0405600 PROTEIN"/>
    <property type="match status" value="1"/>
</dbReference>
<protein>
    <submittedName>
        <fullName evidence="2">Uncharacterized protein</fullName>
    </submittedName>
</protein>
<dbReference type="ESTHER" id="chocr-r7q587">
    <property type="family name" value="Duf_1350"/>
</dbReference>
<feature type="compositionally biased region" description="Polar residues" evidence="1">
    <location>
        <begin position="59"/>
        <end position="70"/>
    </location>
</feature>